<evidence type="ECO:0000313" key="2">
    <source>
        <dbReference type="EMBL" id="QEC67339.1"/>
    </source>
</evidence>
<gene>
    <name evidence="2" type="ORF">FRZ67_08535</name>
</gene>
<dbReference type="OrthoDB" id="9782022at2"/>
<proteinExistence type="predicted"/>
<protein>
    <submittedName>
        <fullName evidence="2">GNAT family N-acetyltransferase</fullName>
    </submittedName>
</protein>
<dbReference type="Proteomes" id="UP000321533">
    <property type="component" value="Chromosome"/>
</dbReference>
<dbReference type="EMBL" id="CP042435">
    <property type="protein sequence ID" value="QEC67339.1"/>
    <property type="molecule type" value="Genomic_DNA"/>
</dbReference>
<sequence>MKAHEHIKFNGALLDNFLAQGCYRMRQDIFTTNLIWDKGNIYHVFWLRYPLADFYFDNKPQKLLTANSFFEIGNRDFFIHTEIEELYKLYLDKVNFDAPPTMQDFLFGEAFTAGFHHNLFDSAIIEIRDGAKLIAAGIYDKGSEAIAGIMNFYDPAYRKYSLGKYLMLLKMQYAIENQLQFYYPGYIAYGYNKFDYKLFPNPHLAQIFDVKKKVWLPYSKQLLAQLVDEFEE</sequence>
<evidence type="ECO:0000313" key="3">
    <source>
        <dbReference type="Proteomes" id="UP000321533"/>
    </source>
</evidence>
<keyword evidence="2" id="KW-0808">Transferase</keyword>
<dbReference type="RefSeq" id="WP_147189146.1">
    <property type="nucleotide sequence ID" value="NZ_CP042435.1"/>
</dbReference>
<dbReference type="InterPro" id="IPR016181">
    <property type="entry name" value="Acyl_CoA_acyltransferase"/>
</dbReference>
<name>A0A5B8V7X6_9BACT</name>
<dbReference type="SUPFAM" id="SSF55729">
    <property type="entry name" value="Acyl-CoA N-acyltransferases (Nat)"/>
    <property type="match status" value="1"/>
</dbReference>
<dbReference type="AlphaFoldDB" id="A0A5B8V7X6"/>
<feature type="domain" description="N-end rule aminoacyl transferase C-terminal" evidence="1">
    <location>
        <begin position="84"/>
        <end position="198"/>
    </location>
</feature>
<keyword evidence="3" id="KW-1185">Reference proteome</keyword>
<organism evidence="2 3">
    <name type="scientific">Panacibacter ginsenosidivorans</name>
    <dbReference type="NCBI Taxonomy" id="1813871"/>
    <lineage>
        <taxon>Bacteria</taxon>
        <taxon>Pseudomonadati</taxon>
        <taxon>Bacteroidota</taxon>
        <taxon>Chitinophagia</taxon>
        <taxon>Chitinophagales</taxon>
        <taxon>Chitinophagaceae</taxon>
        <taxon>Panacibacter</taxon>
    </lineage>
</organism>
<accession>A0A5B8V7X6</accession>
<dbReference type="KEGG" id="pgin:FRZ67_08535"/>
<evidence type="ECO:0000259" key="1">
    <source>
        <dbReference type="Pfam" id="PF04377"/>
    </source>
</evidence>
<dbReference type="InterPro" id="IPR007472">
    <property type="entry name" value="N-end_Aminoacyl_Trfase_C"/>
</dbReference>
<dbReference type="Pfam" id="PF04377">
    <property type="entry name" value="ATE_C"/>
    <property type="match status" value="1"/>
</dbReference>
<dbReference type="GO" id="GO:0004057">
    <property type="term" value="F:arginyl-tRNA--protein transferase activity"/>
    <property type="evidence" value="ECO:0007669"/>
    <property type="project" value="InterPro"/>
</dbReference>
<reference evidence="2 3" key="1">
    <citation type="journal article" date="2016" name="Int. J. Syst. Evol. Microbiol.">
        <title>Panacibacter ginsenosidivorans gen. nov., sp. nov., with ginsenoside converting activity isolated from soil of a ginseng field.</title>
        <authorList>
            <person name="Siddiqi M.Z."/>
            <person name="Muhammad Shafi S."/>
            <person name="Choi K.D."/>
            <person name="Im W.T."/>
        </authorList>
    </citation>
    <scope>NUCLEOTIDE SEQUENCE [LARGE SCALE GENOMIC DNA]</scope>
    <source>
        <strain evidence="2 3">Gsoil1550</strain>
    </source>
</reference>